<reference evidence="1" key="1">
    <citation type="submission" date="2022-07" db="EMBL/GenBank/DDBJ databases">
        <title>Phylogenomic reconstructions and comparative analyses of Kickxellomycotina fungi.</title>
        <authorList>
            <person name="Reynolds N.K."/>
            <person name="Stajich J.E."/>
            <person name="Barry K."/>
            <person name="Grigoriev I.V."/>
            <person name="Crous P."/>
            <person name="Smith M.E."/>
        </authorList>
    </citation>
    <scope>NUCLEOTIDE SEQUENCE</scope>
    <source>
        <strain evidence="1">CBS 102833</strain>
    </source>
</reference>
<sequence>SRDASKTVTIEVRGFSPETGNKKIEKVARQVGVPVRVHRSRLGDVVYVIMKLQDAQLAAAALNGCSIDDRTLEACIAEADEETPESSRASATTKATPAPPVVVSGMFPRKIAGRRPTKKVALSATSSSAVPQAPSTEKVQRSEAKSNADFRQFLLDQKKPGEGARGA</sequence>
<feature type="non-terminal residue" evidence="1">
    <location>
        <position position="1"/>
    </location>
</feature>
<name>A0ACC1KR76_9FUNG</name>
<dbReference type="EMBL" id="JANBUP010004515">
    <property type="protein sequence ID" value="KAJ2793866.1"/>
    <property type="molecule type" value="Genomic_DNA"/>
</dbReference>
<protein>
    <submittedName>
        <fullName evidence="1">Uncharacterized protein</fullName>
    </submittedName>
</protein>
<accession>A0ACC1KR76</accession>
<dbReference type="Proteomes" id="UP001140096">
    <property type="component" value="Unassembled WGS sequence"/>
</dbReference>
<keyword evidence="2" id="KW-1185">Reference proteome</keyword>
<evidence type="ECO:0000313" key="2">
    <source>
        <dbReference type="Proteomes" id="UP001140096"/>
    </source>
</evidence>
<evidence type="ECO:0000313" key="1">
    <source>
        <dbReference type="EMBL" id="KAJ2793866.1"/>
    </source>
</evidence>
<gene>
    <name evidence="1" type="ORF">H4S07_006921</name>
</gene>
<comment type="caution">
    <text evidence="1">The sequence shown here is derived from an EMBL/GenBank/DDBJ whole genome shotgun (WGS) entry which is preliminary data.</text>
</comment>
<proteinExistence type="predicted"/>
<organism evidence="1 2">
    <name type="scientific">Coemansia furcata</name>
    <dbReference type="NCBI Taxonomy" id="417177"/>
    <lineage>
        <taxon>Eukaryota</taxon>
        <taxon>Fungi</taxon>
        <taxon>Fungi incertae sedis</taxon>
        <taxon>Zoopagomycota</taxon>
        <taxon>Kickxellomycotina</taxon>
        <taxon>Kickxellomycetes</taxon>
        <taxon>Kickxellales</taxon>
        <taxon>Kickxellaceae</taxon>
        <taxon>Coemansia</taxon>
    </lineage>
</organism>